<comment type="caution">
    <text evidence="1">The sequence shown here is derived from an EMBL/GenBank/DDBJ whole genome shotgun (WGS) entry which is preliminary data.</text>
</comment>
<dbReference type="Gene3D" id="1.20.1280.50">
    <property type="match status" value="1"/>
</dbReference>
<reference evidence="1" key="1">
    <citation type="submission" date="2023-03" db="EMBL/GenBank/DDBJ databases">
        <title>Massive genome expansion in bonnet fungi (Mycena s.s.) driven by repeated elements and novel gene families across ecological guilds.</title>
        <authorList>
            <consortium name="Lawrence Berkeley National Laboratory"/>
            <person name="Harder C.B."/>
            <person name="Miyauchi S."/>
            <person name="Viragh M."/>
            <person name="Kuo A."/>
            <person name="Thoen E."/>
            <person name="Andreopoulos B."/>
            <person name="Lu D."/>
            <person name="Skrede I."/>
            <person name="Drula E."/>
            <person name="Henrissat B."/>
            <person name="Morin E."/>
            <person name="Kohler A."/>
            <person name="Barry K."/>
            <person name="LaButti K."/>
            <person name="Morin E."/>
            <person name="Salamov A."/>
            <person name="Lipzen A."/>
            <person name="Mereny Z."/>
            <person name="Hegedus B."/>
            <person name="Baldrian P."/>
            <person name="Stursova M."/>
            <person name="Weitz H."/>
            <person name="Taylor A."/>
            <person name="Grigoriev I.V."/>
            <person name="Nagy L.G."/>
            <person name="Martin F."/>
            <person name="Kauserud H."/>
        </authorList>
    </citation>
    <scope>NUCLEOTIDE SEQUENCE</scope>
    <source>
        <strain evidence="1">9284</strain>
    </source>
</reference>
<evidence type="ECO:0000313" key="2">
    <source>
        <dbReference type="Proteomes" id="UP001221142"/>
    </source>
</evidence>
<sequence length="502" mass="56980">MLELQADDLRALPAKLWKAGREISRRWIFGANDHPISRLSPEILGEIFMRCLCTDGFPSVLDPPRLALEPLGLSQVSAEWRQVTLSTPSLWSTLWIDRPQEAHIPMVQLWLERSRACPLVLYLRQTAPLVAGQQSFAHPNEYELADEILLLLGAHLHRWKRITFLFYKDTQEALLNLPENVTAAPLLEHVQLSVKSWEPNEGAMMERILYSYSSVNSVVIHPYVSQEFICWSRLVALDAKQLPCPINSYLHVFRHCPLLQRAEIRCAENGVNARYVPPPRRGRLRLPHLSSFTIHADRVDLRSLFDALILPALEGLVLRYSGSPRRAGDPQALWRLLTCSACVLTRFSLREADQNQDDAHILSFLSSPQMAALKKLYLQVDLTEKIVHFLTLSSVDDATPGMLVNLNTISLLDLQGDHIDDLALYRMVVSRLASPPARSVLRNAFFSLRLKGHWNSALLPWLVERCRGRIDLRIFLAQCEDRDAKVGWYTSAPIAGGYLADD</sequence>
<organism evidence="1 2">
    <name type="scientific">Roridomyces roridus</name>
    <dbReference type="NCBI Taxonomy" id="1738132"/>
    <lineage>
        <taxon>Eukaryota</taxon>
        <taxon>Fungi</taxon>
        <taxon>Dikarya</taxon>
        <taxon>Basidiomycota</taxon>
        <taxon>Agaricomycotina</taxon>
        <taxon>Agaricomycetes</taxon>
        <taxon>Agaricomycetidae</taxon>
        <taxon>Agaricales</taxon>
        <taxon>Marasmiineae</taxon>
        <taxon>Mycenaceae</taxon>
        <taxon>Roridomyces</taxon>
    </lineage>
</organism>
<proteinExistence type="predicted"/>
<name>A0AAD7BX88_9AGAR</name>
<accession>A0AAD7BX88</accession>
<dbReference type="EMBL" id="JARKIF010000008">
    <property type="protein sequence ID" value="KAJ7632889.1"/>
    <property type="molecule type" value="Genomic_DNA"/>
</dbReference>
<protein>
    <recommendedName>
        <fullName evidence="3">F-box domain-containing protein</fullName>
    </recommendedName>
</protein>
<dbReference type="Proteomes" id="UP001221142">
    <property type="component" value="Unassembled WGS sequence"/>
</dbReference>
<gene>
    <name evidence="1" type="ORF">FB45DRAFT_517928</name>
</gene>
<keyword evidence="2" id="KW-1185">Reference proteome</keyword>
<evidence type="ECO:0008006" key="3">
    <source>
        <dbReference type="Google" id="ProtNLM"/>
    </source>
</evidence>
<evidence type="ECO:0000313" key="1">
    <source>
        <dbReference type="EMBL" id="KAJ7632889.1"/>
    </source>
</evidence>
<dbReference type="AlphaFoldDB" id="A0AAD7BX88"/>